<feature type="domain" description="Ribosome maturation factor RimP N-terminal" evidence="4">
    <location>
        <begin position="11"/>
        <end position="82"/>
    </location>
</feature>
<dbReference type="InterPro" id="IPR036847">
    <property type="entry name" value="RimP_C_sf"/>
</dbReference>
<dbReference type="InterPro" id="IPR028998">
    <property type="entry name" value="RimP_C"/>
</dbReference>
<organism evidence="6 7">
    <name type="scientific">Cyclobacterium amurskyense</name>
    <dbReference type="NCBI Taxonomy" id="320787"/>
    <lineage>
        <taxon>Bacteria</taxon>
        <taxon>Pseudomonadati</taxon>
        <taxon>Bacteroidota</taxon>
        <taxon>Cytophagia</taxon>
        <taxon>Cytophagales</taxon>
        <taxon>Cyclobacteriaceae</taxon>
        <taxon>Cyclobacterium</taxon>
    </lineage>
</organism>
<dbReference type="RefSeq" id="WP_048644451.1">
    <property type="nucleotide sequence ID" value="NZ_CAXBGM010000104.1"/>
</dbReference>
<dbReference type="Pfam" id="PF02576">
    <property type="entry name" value="RimP_N"/>
    <property type="match status" value="1"/>
</dbReference>
<feature type="domain" description="Ribosome maturation factor RimP C-terminal" evidence="5">
    <location>
        <begin position="85"/>
        <end position="155"/>
    </location>
</feature>
<evidence type="ECO:0000256" key="1">
    <source>
        <dbReference type="ARBA" id="ARBA00022490"/>
    </source>
</evidence>
<comment type="subcellular location">
    <subcellularLocation>
        <location evidence="3">Cytoplasm</location>
    </subcellularLocation>
</comment>
<dbReference type="AlphaFoldDB" id="A0A0H4PDV3"/>
<dbReference type="KEGG" id="camu:CA2015_1875"/>
<dbReference type="Proteomes" id="UP000036520">
    <property type="component" value="Chromosome"/>
</dbReference>
<dbReference type="STRING" id="320787.CA2015_1875"/>
<dbReference type="GO" id="GO:0000028">
    <property type="term" value="P:ribosomal small subunit assembly"/>
    <property type="evidence" value="ECO:0007669"/>
    <property type="project" value="TreeGrafter"/>
</dbReference>
<evidence type="ECO:0000259" key="5">
    <source>
        <dbReference type="Pfam" id="PF17384"/>
    </source>
</evidence>
<evidence type="ECO:0000256" key="2">
    <source>
        <dbReference type="ARBA" id="ARBA00022517"/>
    </source>
</evidence>
<dbReference type="HAMAP" id="MF_01077">
    <property type="entry name" value="RimP"/>
    <property type="match status" value="1"/>
</dbReference>
<proteinExistence type="inferred from homology"/>
<comment type="function">
    <text evidence="3">Required for maturation of 30S ribosomal subunits.</text>
</comment>
<keyword evidence="2 3" id="KW-0690">Ribosome biogenesis</keyword>
<dbReference type="Pfam" id="PF17384">
    <property type="entry name" value="DUF150_C"/>
    <property type="match status" value="1"/>
</dbReference>
<name>A0A0H4PDV3_9BACT</name>
<dbReference type="InterPro" id="IPR035956">
    <property type="entry name" value="RimP_N_sf"/>
</dbReference>
<keyword evidence="7" id="KW-1185">Reference proteome</keyword>
<gene>
    <name evidence="3" type="primary">rimP</name>
    <name evidence="6" type="ORF">CA2015_1875</name>
</gene>
<dbReference type="PATRIC" id="fig|320787.5.peg.2068"/>
<evidence type="ECO:0000259" key="4">
    <source>
        <dbReference type="Pfam" id="PF02576"/>
    </source>
</evidence>
<dbReference type="PANTHER" id="PTHR33867">
    <property type="entry name" value="RIBOSOME MATURATION FACTOR RIMP"/>
    <property type="match status" value="1"/>
</dbReference>
<dbReference type="InterPro" id="IPR028989">
    <property type="entry name" value="RimP_N"/>
</dbReference>
<dbReference type="SUPFAM" id="SSF74942">
    <property type="entry name" value="YhbC-like, C-terminal domain"/>
    <property type="match status" value="1"/>
</dbReference>
<reference evidence="6 7" key="1">
    <citation type="submission" date="2015-07" db="EMBL/GenBank/DDBJ databases">
        <authorList>
            <person name="Kim K.M."/>
        </authorList>
    </citation>
    <scope>NUCLEOTIDE SEQUENCE [LARGE SCALE GENOMIC DNA]</scope>
    <source>
        <strain evidence="6 7">KCTC 12363</strain>
    </source>
</reference>
<dbReference type="InterPro" id="IPR003728">
    <property type="entry name" value="Ribosome_maturation_RimP"/>
</dbReference>
<evidence type="ECO:0000256" key="3">
    <source>
        <dbReference type="HAMAP-Rule" id="MF_01077"/>
    </source>
</evidence>
<sequence length="156" mass="17676">MDLRQTIEEIVEKHLPDSSHFVVDVQIVEKGNKKSLHILIDADHGINIDTCALVSRAVGEEVEAKELMDTAYVMEVSSPGVDFPLSSRRQYEKNIGRNLKVTLEEGEEKEGKLTEVDQRAIQIMVKKKEKGKKFVEEPLSIPFDQIKKSIVLVSFK</sequence>
<comment type="similarity">
    <text evidence="3">Belongs to the RimP family.</text>
</comment>
<dbReference type="EMBL" id="CP012040">
    <property type="protein sequence ID" value="AKP51305.1"/>
    <property type="molecule type" value="Genomic_DNA"/>
</dbReference>
<dbReference type="SUPFAM" id="SSF75420">
    <property type="entry name" value="YhbC-like, N-terminal domain"/>
    <property type="match status" value="1"/>
</dbReference>
<evidence type="ECO:0000313" key="6">
    <source>
        <dbReference type="EMBL" id="AKP51305.1"/>
    </source>
</evidence>
<dbReference type="OrthoDB" id="9789702at2"/>
<dbReference type="Gene3D" id="3.30.300.70">
    <property type="entry name" value="RimP-like superfamily, N-terminal"/>
    <property type="match status" value="1"/>
</dbReference>
<dbReference type="GO" id="GO:0006412">
    <property type="term" value="P:translation"/>
    <property type="evidence" value="ECO:0007669"/>
    <property type="project" value="TreeGrafter"/>
</dbReference>
<protein>
    <recommendedName>
        <fullName evidence="3">Ribosome maturation factor RimP</fullName>
    </recommendedName>
</protein>
<dbReference type="PANTHER" id="PTHR33867:SF1">
    <property type="entry name" value="RIBOSOME MATURATION FACTOR RIMP"/>
    <property type="match status" value="1"/>
</dbReference>
<accession>A0A0H4PDV3</accession>
<dbReference type="GO" id="GO:0005829">
    <property type="term" value="C:cytosol"/>
    <property type="evidence" value="ECO:0007669"/>
    <property type="project" value="TreeGrafter"/>
</dbReference>
<keyword evidence="1 3" id="KW-0963">Cytoplasm</keyword>
<evidence type="ECO:0000313" key="7">
    <source>
        <dbReference type="Proteomes" id="UP000036520"/>
    </source>
</evidence>